<dbReference type="EMBL" id="BDCR01000001">
    <property type="protein sequence ID" value="GAT61642.1"/>
    <property type="molecule type" value="Genomic_DNA"/>
</dbReference>
<evidence type="ECO:0000313" key="2">
    <source>
        <dbReference type="EMBL" id="GAT61642.1"/>
    </source>
</evidence>
<organism evidence="2 3">
    <name type="scientific">Paludibacter jiangxiensis</name>
    <dbReference type="NCBI Taxonomy" id="681398"/>
    <lineage>
        <taxon>Bacteria</taxon>
        <taxon>Pseudomonadati</taxon>
        <taxon>Bacteroidota</taxon>
        <taxon>Bacteroidia</taxon>
        <taxon>Bacteroidales</taxon>
        <taxon>Paludibacteraceae</taxon>
        <taxon>Paludibacter</taxon>
    </lineage>
</organism>
<accession>A0A170YAN1</accession>
<dbReference type="STRING" id="681398.PJIAN_1222"/>
<evidence type="ECO:0000256" key="1">
    <source>
        <dbReference type="SAM" id="SignalP"/>
    </source>
</evidence>
<protein>
    <recommendedName>
        <fullName evidence="4">Por secretion system C-terminal sorting domain-containing protein</fullName>
    </recommendedName>
</protein>
<keyword evidence="3" id="KW-1185">Reference proteome</keyword>
<feature type="chain" id="PRO_5007904803" description="Por secretion system C-terminal sorting domain-containing protein" evidence="1">
    <location>
        <begin position="22"/>
        <end position="102"/>
    </location>
</feature>
<feature type="signal peptide" evidence="1">
    <location>
        <begin position="1"/>
        <end position="21"/>
    </location>
</feature>
<evidence type="ECO:0000313" key="3">
    <source>
        <dbReference type="Proteomes" id="UP000076586"/>
    </source>
</evidence>
<dbReference type="OrthoDB" id="1050368at2"/>
<sequence>MRKCFTILLLSFFLLSTSHLAAQTTTYPDTQEQTQRIGVVVSEKKMTVFNAPYNTSLKVFSLVGVKVAEFKVTLTRQDFYLDLPIGYYIVKVGEQTFKIAIR</sequence>
<dbReference type="Proteomes" id="UP000076586">
    <property type="component" value="Unassembled WGS sequence"/>
</dbReference>
<dbReference type="RefSeq" id="WP_068701213.1">
    <property type="nucleotide sequence ID" value="NZ_BDCR01000001.1"/>
</dbReference>
<comment type="caution">
    <text evidence="2">The sequence shown here is derived from an EMBL/GenBank/DDBJ whole genome shotgun (WGS) entry which is preliminary data.</text>
</comment>
<name>A0A170YAN1_9BACT</name>
<reference evidence="3" key="1">
    <citation type="submission" date="2016-04" db="EMBL/GenBank/DDBJ databases">
        <title>Draft genome sequence of Paludibacter jiangxiensis strain NM7.</title>
        <authorList>
            <person name="Qiu Y."/>
            <person name="Matsuura N."/>
            <person name="Ohashi A."/>
            <person name="Tourlousse M.D."/>
            <person name="Sekiguchi Y."/>
        </authorList>
    </citation>
    <scope>NUCLEOTIDE SEQUENCE [LARGE SCALE GENOMIC DNA]</scope>
    <source>
        <strain evidence="3">NM7</strain>
    </source>
</reference>
<proteinExistence type="predicted"/>
<keyword evidence="1" id="KW-0732">Signal</keyword>
<gene>
    <name evidence="2" type="ORF">PJIAN_1222</name>
</gene>
<evidence type="ECO:0008006" key="4">
    <source>
        <dbReference type="Google" id="ProtNLM"/>
    </source>
</evidence>
<dbReference type="AlphaFoldDB" id="A0A170YAN1"/>
<reference evidence="3" key="2">
    <citation type="journal article" date="2017" name="Genome Announc.">
        <title>Draft genome sequence of Paludibacter jiangxiensis NM7(T), a propionate-producing fermentative bacterium.</title>
        <authorList>
            <person name="Qiu Y.-L."/>
            <person name="Tourlousse D.M."/>
            <person name="Matsuura N."/>
            <person name="Ohashi A."/>
            <person name="Sekiguchi Y."/>
        </authorList>
    </citation>
    <scope>NUCLEOTIDE SEQUENCE [LARGE SCALE GENOMIC DNA]</scope>
    <source>
        <strain evidence="3">NM7</strain>
    </source>
</reference>